<proteinExistence type="predicted"/>
<reference evidence="2" key="1">
    <citation type="submission" date="2021-06" db="EMBL/GenBank/DDBJ databases">
        <authorList>
            <person name="Kallberg Y."/>
            <person name="Tangrot J."/>
            <person name="Rosling A."/>
        </authorList>
    </citation>
    <scope>NUCLEOTIDE SEQUENCE</scope>
    <source>
        <strain evidence="2">MA453B</strain>
    </source>
</reference>
<dbReference type="EMBL" id="CAJVPY010015106">
    <property type="protein sequence ID" value="CAG8750000.1"/>
    <property type="molecule type" value="Genomic_DNA"/>
</dbReference>
<feature type="compositionally biased region" description="Polar residues" evidence="1">
    <location>
        <begin position="1"/>
        <end position="10"/>
    </location>
</feature>
<feature type="region of interest" description="Disordered" evidence="1">
    <location>
        <begin position="1"/>
        <end position="29"/>
    </location>
</feature>
<organism evidence="2 3">
    <name type="scientific">Dentiscutata erythropus</name>
    <dbReference type="NCBI Taxonomy" id="1348616"/>
    <lineage>
        <taxon>Eukaryota</taxon>
        <taxon>Fungi</taxon>
        <taxon>Fungi incertae sedis</taxon>
        <taxon>Mucoromycota</taxon>
        <taxon>Glomeromycotina</taxon>
        <taxon>Glomeromycetes</taxon>
        <taxon>Diversisporales</taxon>
        <taxon>Gigasporaceae</taxon>
        <taxon>Dentiscutata</taxon>
    </lineage>
</organism>
<evidence type="ECO:0000256" key="1">
    <source>
        <dbReference type="SAM" id="MobiDB-lite"/>
    </source>
</evidence>
<accession>A0A9N9ITW4</accession>
<keyword evidence="3" id="KW-1185">Reference proteome</keyword>
<evidence type="ECO:0000313" key="2">
    <source>
        <dbReference type="EMBL" id="CAG8750000.1"/>
    </source>
</evidence>
<dbReference type="AlphaFoldDB" id="A0A9N9ITW4"/>
<comment type="caution">
    <text evidence="2">The sequence shown here is derived from an EMBL/GenBank/DDBJ whole genome shotgun (WGS) entry which is preliminary data.</text>
</comment>
<name>A0A9N9ITW4_9GLOM</name>
<protein>
    <submittedName>
        <fullName evidence="2">10439_t:CDS:1</fullName>
    </submittedName>
</protein>
<gene>
    <name evidence="2" type="ORF">DERYTH_LOCUS16804</name>
</gene>
<dbReference type="OrthoDB" id="2475046at2759"/>
<dbReference type="Proteomes" id="UP000789405">
    <property type="component" value="Unassembled WGS sequence"/>
</dbReference>
<evidence type="ECO:0000313" key="3">
    <source>
        <dbReference type="Proteomes" id="UP000789405"/>
    </source>
</evidence>
<sequence length="109" mass="12194">TRNSKRSANNKILAIAKPAKRGRKKKENIDPSININYLQDKPNNANKQGCKKKHETVVSSSLQIIDKLLNDDNNLQDDDEEVISIGELSQSSLTSLRQLLPVLESRIVS</sequence>
<feature type="non-terminal residue" evidence="2">
    <location>
        <position position="109"/>
    </location>
</feature>